<evidence type="ECO:0000313" key="3">
    <source>
        <dbReference type="Proteomes" id="UP000282957"/>
    </source>
</evidence>
<keyword evidence="2" id="KW-0378">Hydrolase</keyword>
<keyword evidence="1" id="KW-1133">Transmembrane helix</keyword>
<dbReference type="InterPro" id="IPR016516">
    <property type="entry name" value="UCP07580"/>
</dbReference>
<keyword evidence="1" id="KW-0812">Transmembrane</keyword>
<evidence type="ECO:0000313" key="2">
    <source>
        <dbReference type="EMBL" id="RVT99247.1"/>
    </source>
</evidence>
<dbReference type="PANTHER" id="PTHR39456">
    <property type="entry name" value="METAL-DEPENDENT HYDROLASE"/>
    <property type="match status" value="1"/>
</dbReference>
<keyword evidence="1" id="KW-0472">Membrane</keyword>
<feature type="transmembrane region" description="Helical" evidence="1">
    <location>
        <begin position="196"/>
        <end position="222"/>
    </location>
</feature>
<evidence type="ECO:0000256" key="1">
    <source>
        <dbReference type="SAM" id="Phobius"/>
    </source>
</evidence>
<gene>
    <name evidence="2" type="ORF">EOD42_03880</name>
</gene>
<dbReference type="Proteomes" id="UP000282957">
    <property type="component" value="Unassembled WGS sequence"/>
</dbReference>
<dbReference type="OrthoDB" id="7273156at2"/>
<proteinExistence type="predicted"/>
<comment type="caution">
    <text evidence="2">The sequence shown here is derived from an EMBL/GenBank/DDBJ whole genome shotgun (WGS) entry which is preliminary data.</text>
</comment>
<dbReference type="Pfam" id="PF10118">
    <property type="entry name" value="Metal_hydrol"/>
    <property type="match status" value="1"/>
</dbReference>
<accession>A0A437MNN5</accession>
<dbReference type="AlphaFoldDB" id="A0A437MNN5"/>
<dbReference type="PANTHER" id="PTHR39456:SF1">
    <property type="entry name" value="METAL-DEPENDENT HYDROLASE"/>
    <property type="match status" value="1"/>
</dbReference>
<dbReference type="GO" id="GO:0016787">
    <property type="term" value="F:hydrolase activity"/>
    <property type="evidence" value="ECO:0007669"/>
    <property type="project" value="UniProtKB-KW"/>
</dbReference>
<sequence length="297" mass="33382">MAELGGGVYHVIVTIAADIIPRDLRFGIDQHADRAWFGDDMMLSALLDSFAVLLPEGERYFIKALRSALPAVTDPEVRAGIQGYAVQEAFHTREHESYNDAMRALGHNVDEMEARVAAALAATKGLPSRVVVTCAIEHLTYTFSHFFLSRPEQLARMKPAYRRLWAWHALEELEHSGVALQVVRDVTGHYSPVKRYLFRVMALNIVIVRLGRLVLTNLIAIMARNGRPMRMRDWLRLLWLEIGPFGIGRVGLLYYAAYMIPGFRGLPARDARMIEAGRRLLEQYTDESAVPAAPLAA</sequence>
<protein>
    <submittedName>
        <fullName evidence="2">Metal-dependent hydrolase</fullName>
    </submittedName>
</protein>
<reference evidence="2 3" key="1">
    <citation type="submission" date="2019-01" db="EMBL/GenBank/DDBJ databases">
        <authorList>
            <person name="Chen W.-M."/>
        </authorList>
    </citation>
    <scope>NUCLEOTIDE SEQUENCE [LARGE SCALE GENOMIC DNA]</scope>
    <source>
        <strain evidence="2 3">CCP-6</strain>
    </source>
</reference>
<organism evidence="2 3">
    <name type="scientific">Rhodovarius crocodyli</name>
    <dbReference type="NCBI Taxonomy" id="1979269"/>
    <lineage>
        <taxon>Bacteria</taxon>
        <taxon>Pseudomonadati</taxon>
        <taxon>Pseudomonadota</taxon>
        <taxon>Alphaproteobacteria</taxon>
        <taxon>Acetobacterales</taxon>
        <taxon>Roseomonadaceae</taxon>
        <taxon>Rhodovarius</taxon>
    </lineage>
</organism>
<dbReference type="InterPro" id="IPR016084">
    <property type="entry name" value="Haem_Oase-like_multi-hlx"/>
</dbReference>
<dbReference type="Gene3D" id="1.20.910.10">
    <property type="entry name" value="Heme oxygenase-like"/>
    <property type="match status" value="1"/>
</dbReference>
<dbReference type="EMBL" id="SACL01000001">
    <property type="protein sequence ID" value="RVT99247.1"/>
    <property type="molecule type" value="Genomic_DNA"/>
</dbReference>
<feature type="transmembrane region" description="Helical" evidence="1">
    <location>
        <begin position="234"/>
        <end position="257"/>
    </location>
</feature>
<name>A0A437MNN5_9PROT</name>
<keyword evidence="3" id="KW-1185">Reference proteome</keyword>